<dbReference type="InterPro" id="IPR014710">
    <property type="entry name" value="RmlC-like_jellyroll"/>
</dbReference>
<dbReference type="EMBL" id="JACIIZ010000007">
    <property type="protein sequence ID" value="MBB6252271.1"/>
    <property type="molecule type" value="Genomic_DNA"/>
</dbReference>
<dbReference type="SUPFAM" id="SSF51182">
    <property type="entry name" value="RmlC-like cupins"/>
    <property type="match status" value="1"/>
</dbReference>
<dbReference type="AlphaFoldDB" id="A0A7X0EEP5"/>
<protein>
    <submittedName>
        <fullName evidence="2">Glucose-6-phosphate isomerase</fullName>
        <ecNumber evidence="2">5.3.1.9</ecNumber>
    </submittedName>
</protein>
<comment type="caution">
    <text evidence="2">The sequence shown here is derived from an EMBL/GenBank/DDBJ whole genome shotgun (WGS) entry which is preliminary data.</text>
</comment>
<organism evidence="2 3">
    <name type="scientific">Nitrospirillum iridis</name>
    <dbReference type="NCBI Taxonomy" id="765888"/>
    <lineage>
        <taxon>Bacteria</taxon>
        <taxon>Pseudomonadati</taxon>
        <taxon>Pseudomonadota</taxon>
        <taxon>Alphaproteobacteria</taxon>
        <taxon>Rhodospirillales</taxon>
        <taxon>Azospirillaceae</taxon>
        <taxon>Nitrospirillum</taxon>
    </lineage>
</organism>
<feature type="domain" description="Cupin fold metalloprotein WbuC cupin" evidence="1">
    <location>
        <begin position="22"/>
        <end position="102"/>
    </location>
</feature>
<dbReference type="InterPro" id="IPR027565">
    <property type="entry name" value="Cupin_WbuC"/>
</dbReference>
<sequence>MTEINPYSSKAYFDDWTDFLDIDRTRLDALLDESRRDERGRVRICLHRSEADPVQEMIIALADHGYLRPHRQRGLQKSYVVLAGRLRVVFFDESGGVLRRLDLDAQRRPLARFDSGIWHTMTSLSEGTLYLETILGPFDRNRTDWAPWAPGRAPRPEIEAYMRDVLRV</sequence>
<dbReference type="NCBIfam" id="TIGR04366">
    <property type="entry name" value="cupin_WbuC"/>
    <property type="match status" value="1"/>
</dbReference>
<evidence type="ECO:0000313" key="3">
    <source>
        <dbReference type="Proteomes" id="UP000539175"/>
    </source>
</evidence>
<dbReference type="InterPro" id="IPR011051">
    <property type="entry name" value="RmlC_Cupin_sf"/>
</dbReference>
<dbReference type="RefSeq" id="WP_184801510.1">
    <property type="nucleotide sequence ID" value="NZ_JACIIZ010000007.1"/>
</dbReference>
<proteinExistence type="predicted"/>
<accession>A0A7X0EEP5</accession>
<dbReference type="Proteomes" id="UP000539175">
    <property type="component" value="Unassembled WGS sequence"/>
</dbReference>
<gene>
    <name evidence="2" type="ORF">FHS74_002831</name>
</gene>
<dbReference type="InterPro" id="IPR046058">
    <property type="entry name" value="WbuC_cupin"/>
</dbReference>
<dbReference type="EC" id="5.3.1.9" evidence="2"/>
<reference evidence="2 3" key="1">
    <citation type="submission" date="2020-08" db="EMBL/GenBank/DDBJ databases">
        <title>Genomic Encyclopedia of Type Strains, Phase IV (KMG-IV): sequencing the most valuable type-strain genomes for metagenomic binning, comparative biology and taxonomic classification.</title>
        <authorList>
            <person name="Goeker M."/>
        </authorList>
    </citation>
    <scope>NUCLEOTIDE SEQUENCE [LARGE SCALE GENOMIC DNA]</scope>
    <source>
        <strain evidence="2 3">DSM 22198</strain>
    </source>
</reference>
<name>A0A7X0EEP5_9PROT</name>
<keyword evidence="3" id="KW-1185">Reference proteome</keyword>
<evidence type="ECO:0000313" key="2">
    <source>
        <dbReference type="EMBL" id="MBB6252271.1"/>
    </source>
</evidence>
<dbReference type="GO" id="GO:0004347">
    <property type="term" value="F:glucose-6-phosphate isomerase activity"/>
    <property type="evidence" value="ECO:0007669"/>
    <property type="project" value="UniProtKB-EC"/>
</dbReference>
<dbReference type="Pfam" id="PF19480">
    <property type="entry name" value="DUF6016"/>
    <property type="match status" value="1"/>
</dbReference>
<dbReference type="Gene3D" id="2.60.120.10">
    <property type="entry name" value="Jelly Rolls"/>
    <property type="match status" value="1"/>
</dbReference>
<evidence type="ECO:0000259" key="1">
    <source>
        <dbReference type="Pfam" id="PF19480"/>
    </source>
</evidence>
<keyword evidence="2" id="KW-0413">Isomerase</keyword>